<reference evidence="1" key="2">
    <citation type="submission" date="2022-01" db="EMBL/GenBank/DDBJ databases">
        <authorList>
            <person name="Yamashiro T."/>
            <person name="Shiraishi A."/>
            <person name="Satake H."/>
            <person name="Nakayama K."/>
        </authorList>
    </citation>
    <scope>NUCLEOTIDE SEQUENCE</scope>
</reference>
<name>A0ABQ5B834_9ASTR</name>
<comment type="caution">
    <text evidence="1">The sequence shown here is derived from an EMBL/GenBank/DDBJ whole genome shotgun (WGS) entry which is preliminary data.</text>
</comment>
<keyword evidence="2" id="KW-1185">Reference proteome</keyword>
<dbReference type="Proteomes" id="UP001151760">
    <property type="component" value="Unassembled WGS sequence"/>
</dbReference>
<evidence type="ECO:0000313" key="1">
    <source>
        <dbReference type="EMBL" id="GJT09693.1"/>
    </source>
</evidence>
<organism evidence="1 2">
    <name type="scientific">Tanacetum coccineum</name>
    <dbReference type="NCBI Taxonomy" id="301880"/>
    <lineage>
        <taxon>Eukaryota</taxon>
        <taxon>Viridiplantae</taxon>
        <taxon>Streptophyta</taxon>
        <taxon>Embryophyta</taxon>
        <taxon>Tracheophyta</taxon>
        <taxon>Spermatophyta</taxon>
        <taxon>Magnoliopsida</taxon>
        <taxon>eudicotyledons</taxon>
        <taxon>Gunneridae</taxon>
        <taxon>Pentapetalae</taxon>
        <taxon>asterids</taxon>
        <taxon>campanulids</taxon>
        <taxon>Asterales</taxon>
        <taxon>Asteraceae</taxon>
        <taxon>Asteroideae</taxon>
        <taxon>Anthemideae</taxon>
        <taxon>Anthemidinae</taxon>
        <taxon>Tanacetum</taxon>
    </lineage>
</organism>
<protein>
    <submittedName>
        <fullName evidence="1">Uncharacterized protein</fullName>
    </submittedName>
</protein>
<dbReference type="EMBL" id="BQNB010012928">
    <property type="protein sequence ID" value="GJT09693.1"/>
    <property type="molecule type" value="Genomic_DNA"/>
</dbReference>
<reference evidence="1" key="1">
    <citation type="journal article" date="2022" name="Int. J. Mol. Sci.">
        <title>Draft Genome of Tanacetum Coccineum: Genomic Comparison of Closely Related Tanacetum-Family Plants.</title>
        <authorList>
            <person name="Yamashiro T."/>
            <person name="Shiraishi A."/>
            <person name="Nakayama K."/>
            <person name="Satake H."/>
        </authorList>
    </citation>
    <scope>NUCLEOTIDE SEQUENCE</scope>
</reference>
<accession>A0ABQ5B834</accession>
<proteinExistence type="predicted"/>
<gene>
    <name evidence="1" type="ORF">Tco_0856735</name>
</gene>
<evidence type="ECO:0000313" key="2">
    <source>
        <dbReference type="Proteomes" id="UP001151760"/>
    </source>
</evidence>
<sequence>MEYFDLRNLWVMGLPCFCCATLTTNSAIIPFLPQALQVTTLLVVVSSSRLCSSWSDDLSVQDSTLYSAGSYDIAMLMAPPKFEASSITFPSITSRVPVANVTLSSSAHLLRENTDSSFNRSRCSYRFTTLAIEQLVPFSAEELPSLIIEEEDGEQIRFLGGNSSSGTKKYLGSNSNDGGNTGDGFKIAGGIIRAGDEIECRSKEEHPEPGFELQGAKMVEWSFHGIILPYPSILSRAFKSSKLCLINLLDILCSNGADNV</sequence>